<dbReference type="RefSeq" id="WP_147012649.1">
    <property type="nucleotide sequence ID" value="NZ_VORB01000001.1"/>
</dbReference>
<dbReference type="EMBL" id="VORB01000001">
    <property type="protein sequence ID" value="TXC85324.1"/>
    <property type="molecule type" value="Genomic_DNA"/>
</dbReference>
<dbReference type="Gene3D" id="3.40.50.300">
    <property type="entry name" value="P-loop containing nucleotide triphosphate hydrolases"/>
    <property type="match status" value="1"/>
</dbReference>
<dbReference type="InterPro" id="IPR027417">
    <property type="entry name" value="P-loop_NTPase"/>
</dbReference>
<keyword evidence="3" id="KW-1185">Reference proteome</keyword>
<dbReference type="SUPFAM" id="SSF52540">
    <property type="entry name" value="P-loop containing nucleoside triphosphate hydrolases"/>
    <property type="match status" value="1"/>
</dbReference>
<dbReference type="InterPro" id="IPR038727">
    <property type="entry name" value="NadR/Ttd14_AAA_dom"/>
</dbReference>
<evidence type="ECO:0000313" key="2">
    <source>
        <dbReference type="EMBL" id="TXC85324.1"/>
    </source>
</evidence>
<accession>A0A5C6VKS4</accession>
<protein>
    <submittedName>
        <fullName evidence="2">AAA family ATPase</fullName>
    </submittedName>
</protein>
<dbReference type="Pfam" id="PF13521">
    <property type="entry name" value="AAA_28"/>
    <property type="match status" value="1"/>
</dbReference>
<sequence length="177" mass="20594">MLRIIITGPPGSGKTSIISRLSSLGYPVLPEAARIIIQQEMKNPDSQALPWKNNDLFSEKVKNYILNQNAQNEVCFTDRCIPDVIAYLKNSGSNQVQPYINSLEALDLHPEVIFCPFWDEIYASDPERKESKQEAKKMETLLRKTYEELGFKIIELPKFEVNKRCEWILNRYKNFFF</sequence>
<gene>
    <name evidence="2" type="ORF">FRX97_01485</name>
</gene>
<evidence type="ECO:0000313" key="3">
    <source>
        <dbReference type="Proteomes" id="UP000321168"/>
    </source>
</evidence>
<evidence type="ECO:0000259" key="1">
    <source>
        <dbReference type="Pfam" id="PF13521"/>
    </source>
</evidence>
<feature type="domain" description="NadR/Ttd14 AAA" evidence="1">
    <location>
        <begin position="3"/>
        <end position="164"/>
    </location>
</feature>
<name>A0A5C6VKS4_9FLAO</name>
<reference evidence="2 3" key="1">
    <citation type="submission" date="2019-08" db="EMBL/GenBank/DDBJ databases">
        <title>Genome of Luteibaculum oceani JCM 18817.</title>
        <authorList>
            <person name="Bowman J.P."/>
        </authorList>
    </citation>
    <scope>NUCLEOTIDE SEQUENCE [LARGE SCALE GENOMIC DNA]</scope>
    <source>
        <strain evidence="2 3">JCM 18817</strain>
    </source>
</reference>
<proteinExistence type="predicted"/>
<comment type="caution">
    <text evidence="2">The sequence shown here is derived from an EMBL/GenBank/DDBJ whole genome shotgun (WGS) entry which is preliminary data.</text>
</comment>
<organism evidence="2 3">
    <name type="scientific">Luteibaculum oceani</name>
    <dbReference type="NCBI Taxonomy" id="1294296"/>
    <lineage>
        <taxon>Bacteria</taxon>
        <taxon>Pseudomonadati</taxon>
        <taxon>Bacteroidota</taxon>
        <taxon>Flavobacteriia</taxon>
        <taxon>Flavobacteriales</taxon>
        <taxon>Luteibaculaceae</taxon>
        <taxon>Luteibaculum</taxon>
    </lineage>
</organism>
<dbReference type="AlphaFoldDB" id="A0A5C6VKS4"/>
<dbReference type="OrthoDB" id="5638848at2"/>
<dbReference type="Proteomes" id="UP000321168">
    <property type="component" value="Unassembled WGS sequence"/>
</dbReference>